<dbReference type="InterPro" id="IPR043129">
    <property type="entry name" value="ATPase_NBD"/>
</dbReference>
<dbReference type="InterPro" id="IPR052519">
    <property type="entry name" value="Euk-type_GlcNAc_Kinase"/>
</dbReference>
<dbReference type="RefSeq" id="WP_206656415.1">
    <property type="nucleotide sequence ID" value="NZ_CP071182.1"/>
</dbReference>
<dbReference type="InterPro" id="IPR002731">
    <property type="entry name" value="ATPase_BadF"/>
</dbReference>
<dbReference type="Proteomes" id="UP000663505">
    <property type="component" value="Chromosome"/>
</dbReference>
<keyword evidence="3" id="KW-1185">Reference proteome</keyword>
<accession>A0A9X7VXU9</accession>
<dbReference type="PANTHER" id="PTHR43190:SF3">
    <property type="entry name" value="N-ACETYL-D-GLUCOSAMINE KINASE"/>
    <property type="match status" value="1"/>
</dbReference>
<evidence type="ECO:0000259" key="1">
    <source>
        <dbReference type="Pfam" id="PF01869"/>
    </source>
</evidence>
<reference evidence="2 3" key="1">
    <citation type="submission" date="2021-02" db="EMBL/GenBank/DDBJ databases">
        <title>Alicyclobacillus curvatus sp. nov. and Alicyclobacillus mengziensis sp. nov., two acidophilic bacteria isolated from acid mine drainage.</title>
        <authorList>
            <person name="Huang Y."/>
        </authorList>
    </citation>
    <scope>NUCLEOTIDE SEQUENCE [LARGE SCALE GENOMIC DNA]</scope>
    <source>
        <strain evidence="2 3">S30H14</strain>
    </source>
</reference>
<evidence type="ECO:0000313" key="3">
    <source>
        <dbReference type="Proteomes" id="UP000663505"/>
    </source>
</evidence>
<evidence type="ECO:0000313" key="2">
    <source>
        <dbReference type="EMBL" id="QSO47051.1"/>
    </source>
</evidence>
<dbReference type="Pfam" id="PF01869">
    <property type="entry name" value="BcrAD_BadFG"/>
    <property type="match status" value="1"/>
</dbReference>
<gene>
    <name evidence="2" type="ORF">JZ786_21995</name>
</gene>
<name>A0A9X7VXU9_9BACL</name>
<dbReference type="SUPFAM" id="SSF53067">
    <property type="entry name" value="Actin-like ATPase domain"/>
    <property type="match status" value="2"/>
</dbReference>
<dbReference type="CDD" id="cd24007">
    <property type="entry name" value="ASKHA_NBD_eukNAGK-like"/>
    <property type="match status" value="1"/>
</dbReference>
<feature type="domain" description="ATPase BadF/BadG/BcrA/BcrD type" evidence="1">
    <location>
        <begin position="5"/>
        <end position="268"/>
    </location>
</feature>
<dbReference type="PANTHER" id="PTHR43190">
    <property type="entry name" value="N-ACETYL-D-GLUCOSAMINE KINASE"/>
    <property type="match status" value="1"/>
</dbReference>
<organism evidence="2 3">
    <name type="scientific">Alicyclobacillus mengziensis</name>
    <dbReference type="NCBI Taxonomy" id="2931921"/>
    <lineage>
        <taxon>Bacteria</taxon>
        <taxon>Bacillati</taxon>
        <taxon>Bacillota</taxon>
        <taxon>Bacilli</taxon>
        <taxon>Bacillales</taxon>
        <taxon>Alicyclobacillaceae</taxon>
        <taxon>Alicyclobacillus</taxon>
    </lineage>
</organism>
<proteinExistence type="predicted"/>
<dbReference type="Gene3D" id="3.30.420.40">
    <property type="match status" value="2"/>
</dbReference>
<sequence>MTLYIGVDGGGTKTEVLTFDAGTHALYVSRGDASNPSTVGWDNAVRTVDSLMQEGIKHLNGSTEHLAGVSLCMSGIDRPEQVESLKSVFARKYPHAKVEVANDGLAALTAGTRGASGVVVIAGTGSIAVGESWDGKTARAGGYGSLIGDEGGGFDIGRRGLMAAIQYAEGRGDKTVLWEVVAEVFAIHQAGEIIPKVYDSNHPVGTVASFARHVLEASASDDVAMGIVRYSTRQHVRMIASVRSQLKENVSNHVVLAGGLFTNTSVLRDSLVARLKIEFPLLSCAPVTNRPSAGAVLRAMRLVNSDLRTRDMASRDNASGQAQELIRAFEAALVHLDGATE</sequence>
<dbReference type="KEGG" id="afx:JZ786_21995"/>
<dbReference type="EMBL" id="CP071182">
    <property type="protein sequence ID" value="QSO47051.1"/>
    <property type="molecule type" value="Genomic_DNA"/>
</dbReference>
<dbReference type="AlphaFoldDB" id="A0A9X7VXU9"/>
<protein>
    <recommendedName>
        <fullName evidence="1">ATPase BadF/BadG/BcrA/BcrD type domain-containing protein</fullName>
    </recommendedName>
</protein>